<reference evidence="1 2" key="1">
    <citation type="submission" date="2016-10" db="EMBL/GenBank/DDBJ databases">
        <title>Search of new enzymes for the oxidation of sulfur compounds.</title>
        <authorList>
            <person name="Novo A."/>
            <person name="Moreira I.S."/>
            <person name="Castro P.M."/>
        </authorList>
    </citation>
    <scope>NUCLEOTIDE SEQUENCE [LARGE SCALE GENOMIC DNA]</scope>
    <source>
        <strain evidence="1 2">A9</strain>
    </source>
</reference>
<dbReference type="Proteomes" id="UP000288002">
    <property type="component" value="Unassembled WGS sequence"/>
</dbReference>
<protein>
    <submittedName>
        <fullName evidence="1">Uncharacterized protein</fullName>
    </submittedName>
</protein>
<dbReference type="EMBL" id="MKWS01000009">
    <property type="protein sequence ID" value="RVD77062.1"/>
    <property type="molecule type" value="Genomic_DNA"/>
</dbReference>
<comment type="caution">
    <text evidence="1">The sequence shown here is derived from an EMBL/GenBank/DDBJ whole genome shotgun (WGS) entry which is preliminary data.</text>
</comment>
<evidence type="ECO:0000313" key="1">
    <source>
        <dbReference type="EMBL" id="RVD77062.1"/>
    </source>
</evidence>
<name>A0AA94EMN5_9PSED</name>
<sequence>MSSKGKLNAGYLELGFFCTYCNRPRTKGNHERCSKARQQEFARRNEDVHQITSA</sequence>
<accession>A0AA94EMN5</accession>
<proteinExistence type="predicted"/>
<evidence type="ECO:0000313" key="2">
    <source>
        <dbReference type="Proteomes" id="UP000288002"/>
    </source>
</evidence>
<gene>
    <name evidence="1" type="ORF">A9HBioS_3085</name>
</gene>
<dbReference type="AlphaFoldDB" id="A0AA94EMN5"/>
<organism evidence="1 2">
    <name type="scientific">Pseudomonas koreensis</name>
    <dbReference type="NCBI Taxonomy" id="198620"/>
    <lineage>
        <taxon>Bacteria</taxon>
        <taxon>Pseudomonadati</taxon>
        <taxon>Pseudomonadota</taxon>
        <taxon>Gammaproteobacteria</taxon>
        <taxon>Pseudomonadales</taxon>
        <taxon>Pseudomonadaceae</taxon>
        <taxon>Pseudomonas</taxon>
    </lineage>
</organism>